<sequence length="100" mass="10993">MGGVKPYISEQFAIGYSVLSPSATTRLPLADPRRSLLAWKEARRLGRSSAAVEEALQRTLLSRRILQRLALADCRLRAVDEPPLPASGLRASPAAIRHIY</sequence>
<gene>
    <name evidence="1" type="ORF">DPX16_14197</name>
</gene>
<keyword evidence="2" id="KW-1185">Reference proteome</keyword>
<organism evidence="1 2">
    <name type="scientific">Anabarilius grahami</name>
    <name type="common">Kanglang fish</name>
    <name type="synonym">Barilius grahami</name>
    <dbReference type="NCBI Taxonomy" id="495550"/>
    <lineage>
        <taxon>Eukaryota</taxon>
        <taxon>Metazoa</taxon>
        <taxon>Chordata</taxon>
        <taxon>Craniata</taxon>
        <taxon>Vertebrata</taxon>
        <taxon>Euteleostomi</taxon>
        <taxon>Actinopterygii</taxon>
        <taxon>Neopterygii</taxon>
        <taxon>Teleostei</taxon>
        <taxon>Ostariophysi</taxon>
        <taxon>Cypriniformes</taxon>
        <taxon>Xenocyprididae</taxon>
        <taxon>Xenocypridinae</taxon>
        <taxon>Xenocypridinae incertae sedis</taxon>
        <taxon>Anabarilius</taxon>
    </lineage>
</organism>
<name>A0A3N0XG03_ANAGA</name>
<reference evidence="1 2" key="1">
    <citation type="submission" date="2018-10" db="EMBL/GenBank/DDBJ databases">
        <title>Genome assembly for a Yunnan-Guizhou Plateau 3E fish, Anabarilius grahami (Regan), and its evolutionary and genetic applications.</title>
        <authorList>
            <person name="Jiang W."/>
        </authorList>
    </citation>
    <scope>NUCLEOTIDE SEQUENCE [LARGE SCALE GENOMIC DNA]</scope>
    <source>
        <strain evidence="1">AG-KIZ</strain>
        <tissue evidence="1">Muscle</tissue>
    </source>
</reference>
<accession>A0A3N0XG03</accession>
<dbReference type="Proteomes" id="UP000281406">
    <property type="component" value="Unassembled WGS sequence"/>
</dbReference>
<proteinExistence type="predicted"/>
<comment type="caution">
    <text evidence="1">The sequence shown here is derived from an EMBL/GenBank/DDBJ whole genome shotgun (WGS) entry which is preliminary data.</text>
</comment>
<evidence type="ECO:0000313" key="2">
    <source>
        <dbReference type="Proteomes" id="UP000281406"/>
    </source>
</evidence>
<dbReference type="AlphaFoldDB" id="A0A3N0XG03"/>
<evidence type="ECO:0000313" key="1">
    <source>
        <dbReference type="EMBL" id="ROI15985.1"/>
    </source>
</evidence>
<protein>
    <submittedName>
        <fullName evidence="1">Uncharacterized protein</fullName>
    </submittedName>
</protein>
<dbReference type="EMBL" id="RJVU01075617">
    <property type="protein sequence ID" value="ROI15985.1"/>
    <property type="molecule type" value="Genomic_DNA"/>
</dbReference>